<gene>
    <name evidence="4" type="ORF">CTOB1V02_LOCUS9155</name>
</gene>
<reference evidence="4" key="1">
    <citation type="submission" date="2020-11" db="EMBL/GenBank/DDBJ databases">
        <authorList>
            <person name="Tran Van P."/>
        </authorList>
    </citation>
    <scope>NUCLEOTIDE SEQUENCE</scope>
</reference>
<feature type="compositionally biased region" description="Basic and acidic residues" evidence="1">
    <location>
        <begin position="484"/>
        <end position="494"/>
    </location>
</feature>
<feature type="compositionally biased region" description="Basic and acidic residues" evidence="1">
    <location>
        <begin position="418"/>
        <end position="448"/>
    </location>
</feature>
<evidence type="ECO:0000256" key="2">
    <source>
        <dbReference type="SAM" id="Phobius"/>
    </source>
</evidence>
<proteinExistence type="predicted"/>
<protein>
    <submittedName>
        <fullName evidence="4">Uncharacterized protein</fullName>
    </submittedName>
</protein>
<dbReference type="EMBL" id="OB663371">
    <property type="protein sequence ID" value="CAD7231307.1"/>
    <property type="molecule type" value="Genomic_DNA"/>
</dbReference>
<evidence type="ECO:0000256" key="1">
    <source>
        <dbReference type="SAM" id="MobiDB-lite"/>
    </source>
</evidence>
<dbReference type="AlphaFoldDB" id="A0A7R8ZR87"/>
<feature type="transmembrane region" description="Helical" evidence="2">
    <location>
        <begin position="331"/>
        <end position="358"/>
    </location>
</feature>
<organism evidence="4">
    <name type="scientific">Cyprideis torosa</name>
    <dbReference type="NCBI Taxonomy" id="163714"/>
    <lineage>
        <taxon>Eukaryota</taxon>
        <taxon>Metazoa</taxon>
        <taxon>Ecdysozoa</taxon>
        <taxon>Arthropoda</taxon>
        <taxon>Crustacea</taxon>
        <taxon>Oligostraca</taxon>
        <taxon>Ostracoda</taxon>
        <taxon>Podocopa</taxon>
        <taxon>Podocopida</taxon>
        <taxon>Cytherocopina</taxon>
        <taxon>Cytheroidea</taxon>
        <taxon>Cytherideidae</taxon>
        <taxon>Cyprideis</taxon>
    </lineage>
</organism>
<accession>A0A7R8ZR87</accession>
<evidence type="ECO:0000256" key="3">
    <source>
        <dbReference type="SAM" id="SignalP"/>
    </source>
</evidence>
<keyword evidence="3" id="KW-0732">Signal</keyword>
<keyword evidence="2" id="KW-1133">Transmembrane helix</keyword>
<keyword evidence="2" id="KW-0472">Membrane</keyword>
<feature type="compositionally biased region" description="Polar residues" evidence="1">
    <location>
        <begin position="450"/>
        <end position="466"/>
    </location>
</feature>
<sequence length="509" mass="55200">MGGNGKMNVCLAPIFLLAFFLCGTVGADTTEFKIGTGACAKLTEGLCPGQPFDECFVSADPQEMVQTLDRHLVTLFGQSPSKKLRTLAGSIALSPEILLGFSNWDHFCEAEDMRQWRYDLLAQMRKGFKVLGGDAPKPTKNVDCGEQFQSLFRMIQLQEDVVLQSSKTEDDWQRACLEVADLESLRNIHLALVAATDKKDETGEPLILAYSTVSAYSMTLMGTDILENTDQVVAHFEIGGNATNSTPCDVICDGIGGYLLHVHSDGVLAVIGTVSAPSSFQNGTFTRPGVCKTGRSENCSKVNITIPLFTSDDLNAIADESESITGGGGSIGLTIAIVATVVCASLSIGVLVICVCFCQQTTTVAKEAESDRRYMELAQKMNIFSTSKRIDRTGTSMYKKQASAVPFSPRSQVPESSPKADRVRLIPEDHEAAKASEGEKHQSDKLENLIRTSLRQKSKGTIGTTTKRSRSPAAMKSLSDEDSEGKSGRSGNKESRRRKKRKGKKQYSL</sequence>
<feature type="signal peptide" evidence="3">
    <location>
        <begin position="1"/>
        <end position="27"/>
    </location>
</feature>
<feature type="compositionally biased region" description="Basic residues" evidence="1">
    <location>
        <begin position="495"/>
        <end position="509"/>
    </location>
</feature>
<evidence type="ECO:0000313" key="4">
    <source>
        <dbReference type="EMBL" id="CAD7231307.1"/>
    </source>
</evidence>
<feature type="chain" id="PRO_5043703063" evidence="3">
    <location>
        <begin position="28"/>
        <end position="509"/>
    </location>
</feature>
<keyword evidence="2" id="KW-0812">Transmembrane</keyword>
<feature type="region of interest" description="Disordered" evidence="1">
    <location>
        <begin position="396"/>
        <end position="509"/>
    </location>
</feature>
<name>A0A7R8ZR87_9CRUS</name>